<accession>A0A949JW18</accession>
<dbReference type="SMART" id="SM00354">
    <property type="entry name" value="HTH_LACI"/>
    <property type="match status" value="1"/>
</dbReference>
<dbReference type="PROSITE" id="PS00356">
    <property type="entry name" value="HTH_LACI_1"/>
    <property type="match status" value="1"/>
</dbReference>
<proteinExistence type="predicted"/>
<dbReference type="RefSeq" id="WP_158342318.1">
    <property type="nucleotide sequence ID" value="NZ_JAHQCW010000004.1"/>
</dbReference>
<dbReference type="Gene3D" id="3.40.50.2300">
    <property type="match status" value="2"/>
</dbReference>
<dbReference type="EMBL" id="JAHQCW010000004">
    <property type="protein sequence ID" value="MBU9735689.1"/>
    <property type="molecule type" value="Genomic_DNA"/>
</dbReference>
<gene>
    <name evidence="5" type="ORF">KTH89_04010</name>
</gene>
<name>A0A949JW18_9FIRM</name>
<comment type="caution">
    <text evidence="5">The sequence shown here is derived from an EMBL/GenBank/DDBJ whole genome shotgun (WGS) entry which is preliminary data.</text>
</comment>
<dbReference type="InterPro" id="IPR010982">
    <property type="entry name" value="Lambda_DNA-bd_dom_sf"/>
</dbReference>
<sequence length="342" mass="38311">MGKITVRELAKLAGVSPSAISVVLNDRPGVSDETREKILSLLKQYNYTLKPRKESSVAKLRIIKYRAQRNGERELFEDFFSALMDALADECHKQKFTTIITSCNEDNVYDTFTEILNNPTDGLFLIGHEFAHECLTILTPLKLQGIPMVIFDNGSAFKDINNFSIDNANVAFNAITYLYERNHRDVGFITSSSPDYSMSERKKGFLEALKFYNLEFQPFIKLTPTIDGAYRDMKKYIGEGNHIPKAVFAGNDIIALGAMQALHEAGLRIPDDVSIIGVDDIAVSSISLPPLTTFRMPIDCVVDLMISVLKMNLTSAYPHIHTQIGMHIVERASVKDLRPLAK</sequence>
<dbReference type="PROSITE" id="PS50932">
    <property type="entry name" value="HTH_LACI_2"/>
    <property type="match status" value="1"/>
</dbReference>
<keyword evidence="1" id="KW-0805">Transcription regulation</keyword>
<dbReference type="InterPro" id="IPR046335">
    <property type="entry name" value="LacI/GalR-like_sensor"/>
</dbReference>
<evidence type="ECO:0000256" key="2">
    <source>
        <dbReference type="ARBA" id="ARBA00023125"/>
    </source>
</evidence>
<dbReference type="Pfam" id="PF00356">
    <property type="entry name" value="LacI"/>
    <property type="match status" value="1"/>
</dbReference>
<evidence type="ECO:0000256" key="1">
    <source>
        <dbReference type="ARBA" id="ARBA00023015"/>
    </source>
</evidence>
<dbReference type="SUPFAM" id="SSF53822">
    <property type="entry name" value="Periplasmic binding protein-like I"/>
    <property type="match status" value="1"/>
</dbReference>
<dbReference type="Pfam" id="PF13377">
    <property type="entry name" value="Peripla_BP_3"/>
    <property type="match status" value="1"/>
</dbReference>
<evidence type="ECO:0000259" key="4">
    <source>
        <dbReference type="PROSITE" id="PS50932"/>
    </source>
</evidence>
<dbReference type="CDD" id="cd01392">
    <property type="entry name" value="HTH_LacI"/>
    <property type="match status" value="1"/>
</dbReference>
<keyword evidence="3" id="KW-0804">Transcription</keyword>
<dbReference type="PANTHER" id="PTHR30146">
    <property type="entry name" value="LACI-RELATED TRANSCRIPTIONAL REPRESSOR"/>
    <property type="match status" value="1"/>
</dbReference>
<keyword evidence="2" id="KW-0238">DNA-binding</keyword>
<dbReference type="Gene3D" id="1.10.260.40">
    <property type="entry name" value="lambda repressor-like DNA-binding domains"/>
    <property type="match status" value="1"/>
</dbReference>
<reference evidence="5" key="1">
    <citation type="submission" date="2021-06" db="EMBL/GenBank/DDBJ databases">
        <title>Description of novel taxa of the family Lachnospiraceae.</title>
        <authorList>
            <person name="Chaplin A.V."/>
            <person name="Sokolova S.R."/>
            <person name="Pikina A.P."/>
            <person name="Korzhanova M."/>
            <person name="Belova V."/>
            <person name="Korostin D."/>
            <person name="Efimov B.A."/>
        </authorList>
    </citation>
    <scope>NUCLEOTIDE SEQUENCE</scope>
    <source>
        <strain evidence="5">ASD5720</strain>
    </source>
</reference>
<dbReference type="PANTHER" id="PTHR30146:SF109">
    <property type="entry name" value="HTH-TYPE TRANSCRIPTIONAL REGULATOR GALS"/>
    <property type="match status" value="1"/>
</dbReference>
<evidence type="ECO:0000313" key="6">
    <source>
        <dbReference type="Proteomes" id="UP000712157"/>
    </source>
</evidence>
<dbReference type="Proteomes" id="UP000712157">
    <property type="component" value="Unassembled WGS sequence"/>
</dbReference>
<protein>
    <submittedName>
        <fullName evidence="5">LacI family transcriptional regulator</fullName>
    </submittedName>
</protein>
<dbReference type="AlphaFoldDB" id="A0A949JW18"/>
<dbReference type="SUPFAM" id="SSF47413">
    <property type="entry name" value="lambda repressor-like DNA-binding domains"/>
    <property type="match status" value="1"/>
</dbReference>
<evidence type="ECO:0000256" key="3">
    <source>
        <dbReference type="ARBA" id="ARBA00023163"/>
    </source>
</evidence>
<dbReference type="GO" id="GO:0003700">
    <property type="term" value="F:DNA-binding transcription factor activity"/>
    <property type="evidence" value="ECO:0007669"/>
    <property type="project" value="TreeGrafter"/>
</dbReference>
<dbReference type="InterPro" id="IPR000843">
    <property type="entry name" value="HTH_LacI"/>
</dbReference>
<evidence type="ECO:0000313" key="5">
    <source>
        <dbReference type="EMBL" id="MBU9735689.1"/>
    </source>
</evidence>
<feature type="domain" description="HTH lacI-type" evidence="4">
    <location>
        <begin position="4"/>
        <end position="58"/>
    </location>
</feature>
<keyword evidence="6" id="KW-1185">Reference proteome</keyword>
<dbReference type="InterPro" id="IPR028082">
    <property type="entry name" value="Peripla_BP_I"/>
</dbReference>
<dbReference type="GO" id="GO:0000976">
    <property type="term" value="F:transcription cis-regulatory region binding"/>
    <property type="evidence" value="ECO:0007669"/>
    <property type="project" value="TreeGrafter"/>
</dbReference>
<organism evidence="5 6">
    <name type="scientific">Diplocloster agilis</name>
    <dbReference type="NCBI Taxonomy" id="2850323"/>
    <lineage>
        <taxon>Bacteria</taxon>
        <taxon>Bacillati</taxon>
        <taxon>Bacillota</taxon>
        <taxon>Clostridia</taxon>
        <taxon>Lachnospirales</taxon>
        <taxon>Lachnospiraceae</taxon>
        <taxon>Diplocloster</taxon>
    </lineage>
</organism>